<keyword evidence="2" id="KW-1185">Reference proteome</keyword>
<name>A0AAV4A0A1_9GAST</name>
<dbReference type="Proteomes" id="UP000735302">
    <property type="component" value="Unassembled WGS sequence"/>
</dbReference>
<organism evidence="1 2">
    <name type="scientific">Plakobranchus ocellatus</name>
    <dbReference type="NCBI Taxonomy" id="259542"/>
    <lineage>
        <taxon>Eukaryota</taxon>
        <taxon>Metazoa</taxon>
        <taxon>Spiralia</taxon>
        <taxon>Lophotrochozoa</taxon>
        <taxon>Mollusca</taxon>
        <taxon>Gastropoda</taxon>
        <taxon>Heterobranchia</taxon>
        <taxon>Euthyneura</taxon>
        <taxon>Panpulmonata</taxon>
        <taxon>Sacoglossa</taxon>
        <taxon>Placobranchoidea</taxon>
        <taxon>Plakobranchidae</taxon>
        <taxon>Plakobranchus</taxon>
    </lineage>
</organism>
<sequence length="118" mass="13079">MFSIFLAQRETDGSTAYRSGHWISLLSGLLRKFHRNRLHKNFPNFFLPVAIMFRGPMISVVQVCRQHGDPKLSGPSSGQEASGGARTCNRRVPADLWADSLSTVPPTPLNIIMGLQSQ</sequence>
<comment type="caution">
    <text evidence="1">The sequence shown here is derived from an EMBL/GenBank/DDBJ whole genome shotgun (WGS) entry which is preliminary data.</text>
</comment>
<proteinExistence type="predicted"/>
<reference evidence="1 2" key="1">
    <citation type="journal article" date="2021" name="Elife">
        <title>Chloroplast acquisition without the gene transfer in kleptoplastic sea slugs, Plakobranchus ocellatus.</title>
        <authorList>
            <person name="Maeda T."/>
            <person name="Takahashi S."/>
            <person name="Yoshida T."/>
            <person name="Shimamura S."/>
            <person name="Takaki Y."/>
            <person name="Nagai Y."/>
            <person name="Toyoda A."/>
            <person name="Suzuki Y."/>
            <person name="Arimoto A."/>
            <person name="Ishii H."/>
            <person name="Satoh N."/>
            <person name="Nishiyama T."/>
            <person name="Hasebe M."/>
            <person name="Maruyama T."/>
            <person name="Minagawa J."/>
            <person name="Obokata J."/>
            <person name="Shigenobu S."/>
        </authorList>
    </citation>
    <scope>NUCLEOTIDE SEQUENCE [LARGE SCALE GENOMIC DNA]</scope>
</reference>
<protein>
    <submittedName>
        <fullName evidence="1">Uncharacterized protein</fullName>
    </submittedName>
</protein>
<evidence type="ECO:0000313" key="1">
    <source>
        <dbReference type="EMBL" id="GFO04631.1"/>
    </source>
</evidence>
<dbReference type="EMBL" id="BLXT01003740">
    <property type="protein sequence ID" value="GFO04631.1"/>
    <property type="molecule type" value="Genomic_DNA"/>
</dbReference>
<accession>A0AAV4A0A1</accession>
<evidence type="ECO:0000313" key="2">
    <source>
        <dbReference type="Proteomes" id="UP000735302"/>
    </source>
</evidence>
<gene>
    <name evidence="1" type="ORF">PoB_003113600</name>
</gene>
<dbReference type="AlphaFoldDB" id="A0AAV4A0A1"/>